<dbReference type="GO" id="GO:0001653">
    <property type="term" value="F:peptide receptor activity"/>
    <property type="evidence" value="ECO:0007669"/>
    <property type="project" value="TreeGrafter"/>
</dbReference>
<keyword evidence="3" id="KW-0547">Nucleotide-binding</keyword>
<dbReference type="GO" id="GO:0000166">
    <property type="term" value="F:nucleotide binding"/>
    <property type="evidence" value="ECO:0007669"/>
    <property type="project" value="UniProtKB-KW"/>
</dbReference>
<evidence type="ECO:0000256" key="9">
    <source>
        <dbReference type="SAM" id="Phobius"/>
    </source>
</evidence>
<dbReference type="EMBL" id="MLAK01000748">
    <property type="protein sequence ID" value="OHT05733.1"/>
    <property type="molecule type" value="Genomic_DNA"/>
</dbReference>
<accession>A0A1J4K8H9</accession>
<dbReference type="Pfam" id="PF00211">
    <property type="entry name" value="Guanylate_cyc"/>
    <property type="match status" value="1"/>
</dbReference>
<reference evidence="11" key="1">
    <citation type="submission" date="2016-10" db="EMBL/GenBank/DDBJ databases">
        <authorList>
            <person name="Benchimol M."/>
            <person name="Almeida L.G."/>
            <person name="Vasconcelos A.T."/>
            <person name="Perreira-Neves A."/>
            <person name="Rosa I.A."/>
            <person name="Tasca T."/>
            <person name="Bogo M.R."/>
            <person name="de Souza W."/>
        </authorList>
    </citation>
    <scope>NUCLEOTIDE SEQUENCE [LARGE SCALE GENOMIC DNA]</scope>
    <source>
        <strain evidence="11">K</strain>
    </source>
</reference>
<evidence type="ECO:0000256" key="8">
    <source>
        <dbReference type="SAM" id="MobiDB-lite"/>
    </source>
</evidence>
<dbReference type="Gene3D" id="3.30.70.1230">
    <property type="entry name" value="Nucleotide cyclase"/>
    <property type="match status" value="1"/>
</dbReference>
<evidence type="ECO:0000256" key="6">
    <source>
        <dbReference type="ARBA" id="ARBA00023239"/>
    </source>
</evidence>
<dbReference type="GO" id="GO:0004016">
    <property type="term" value="F:adenylate cyclase activity"/>
    <property type="evidence" value="ECO:0007669"/>
    <property type="project" value="TreeGrafter"/>
</dbReference>
<evidence type="ECO:0000256" key="4">
    <source>
        <dbReference type="ARBA" id="ARBA00022989"/>
    </source>
</evidence>
<evidence type="ECO:0000256" key="2">
    <source>
        <dbReference type="ARBA" id="ARBA00022692"/>
    </source>
</evidence>
<dbReference type="InterPro" id="IPR001054">
    <property type="entry name" value="A/G_cyclase"/>
</dbReference>
<dbReference type="RefSeq" id="XP_068358869.1">
    <property type="nucleotide sequence ID" value="XM_068504970.1"/>
</dbReference>
<proteinExistence type="predicted"/>
<dbReference type="SUPFAM" id="SSF55073">
    <property type="entry name" value="Nucleotide cyclase"/>
    <property type="match status" value="1"/>
</dbReference>
<dbReference type="PANTHER" id="PTHR11920:SF335">
    <property type="entry name" value="GUANYLATE CYCLASE"/>
    <property type="match status" value="1"/>
</dbReference>
<feature type="transmembrane region" description="Helical" evidence="9">
    <location>
        <begin position="279"/>
        <end position="298"/>
    </location>
</feature>
<comment type="caution">
    <text evidence="11">The sequence shown here is derived from an EMBL/GenBank/DDBJ whole genome shotgun (WGS) entry which is preliminary data.</text>
</comment>
<keyword evidence="5 9" id="KW-0472">Membrane</keyword>
<feature type="transmembrane region" description="Helical" evidence="9">
    <location>
        <begin position="221"/>
        <end position="241"/>
    </location>
</feature>
<feature type="transmembrane region" description="Helical" evidence="9">
    <location>
        <begin position="143"/>
        <end position="161"/>
    </location>
</feature>
<evidence type="ECO:0000256" key="1">
    <source>
        <dbReference type="ARBA" id="ARBA00004370"/>
    </source>
</evidence>
<feature type="transmembrane region" description="Helical" evidence="9">
    <location>
        <begin position="1176"/>
        <end position="1195"/>
    </location>
</feature>
<comment type="subcellular location">
    <subcellularLocation>
        <location evidence="1">Membrane</location>
    </subcellularLocation>
</comment>
<dbReference type="GO" id="GO:0035556">
    <property type="term" value="P:intracellular signal transduction"/>
    <property type="evidence" value="ECO:0007669"/>
    <property type="project" value="InterPro"/>
</dbReference>
<gene>
    <name evidence="11" type="ORF">TRFO_26472</name>
</gene>
<feature type="transmembrane region" description="Helical" evidence="9">
    <location>
        <begin position="55"/>
        <end position="74"/>
    </location>
</feature>
<feature type="transmembrane region" description="Helical" evidence="9">
    <location>
        <begin position="247"/>
        <end position="267"/>
    </location>
</feature>
<evidence type="ECO:0000313" key="12">
    <source>
        <dbReference type="Proteomes" id="UP000179807"/>
    </source>
</evidence>
<evidence type="ECO:0000256" key="5">
    <source>
        <dbReference type="ARBA" id="ARBA00023136"/>
    </source>
</evidence>
<evidence type="ECO:0000259" key="10">
    <source>
        <dbReference type="PROSITE" id="PS50125"/>
    </source>
</evidence>
<dbReference type="OrthoDB" id="6127067at2759"/>
<evidence type="ECO:0000313" key="11">
    <source>
        <dbReference type="EMBL" id="OHT05733.1"/>
    </source>
</evidence>
<sequence>MNRNNDHHTDNTSSSEMTHRQKYRGLLKRSILKNFRDVMFRYVDYIYTMASSHRYISEVFHIVVFVQQCILAFLPFDTQLWPENSLLGRIFSVFSVVAFICPISANSFEFFIVTAFLYVAILLFYIMFFSNLYVFLKMSKVHMFFVSISSIYCNILQPYFINLIASNVGRDIYYITIDEDVIPHSVTTIFGILYLIFLVTMETYVAAPSITFRPQVLHIMYSRYSFIYSICNIVIFFLATFGGKYDGLVGVTLCYLNLIPTGAVVYLSMQQVIWAHIPSMYKVQALSIVFCIMSIILPTLSLKEIHGNEIIVLCFVALTWCLIFLFQKLMERSIKVSLDSLNEVSTNEELLNEISYYKILGMLRFGFDNGHKMCHTWRLFDLALEKFPNNYKIVLMYARYAAIYSEESCALQLITRTLRNIKHGSVEMKYVLFQVSSLLQHRERGLSKSLKKTISKIMDKTEKCCGQMRYTWECVIRGNVAELENLSTQLKKNEEEIQREYNQLCLVYPNNPYFASAYSAFLLDIMCNEKEASNVQKIYRLLRSGARTRTERSYYFAIRHISTLPTEEQHALMIRTEKPVMHDNHSYASSIATVGVIGDLTDAQNEAKTQKRYIESMVNAVKLPTTRYGPILILFSIAILMPVLLVPELIVILLKMQSNEKSLNIIKSISLVNLYMAHTTYHAFQYAMSSNGYCKTMKNKWSEVYLEEYFPGRTPNYYLTDDRIALLQSIESLRSVLNNLNNEIPDLATTGYFSEPLHFIFSNRMYARSYSSANTYTDLPVSIEHIVTYTAATAIQTATHSNISMVYNMSGFWTIIKNLPIFFMQYDNFEKIMTDAMQNMLYGSSIYAETIALGALIPGLCISLFLMIFLTTKMEKEKHQLFSSFKALPKSAVSAIVQQLNAQSGKDNQENEHVAATGNAQEENALRVLSTSVDHGFGWVGRSWIILIIMIIFTAASIVCIVLLSLIPSRNSNELMKMTPLYHDISTIHNRFMVSLVTMNRNGILYNSSDAENNEEILTFNSEQYPDNYQENWEISLAILDTIMDNAHALRFGNITTRSYGLSTVGYSLIDLLSNHNEKSSTIPEEEIQVLEISSYDTSIEYISRLLQTMLVNMELEGNAANNQPKYGYYDLDAFEFSLVSVWLLGTSFKNYVEPSFDALDAAISETCSSARTTSLLVPIIICIVVIIICGIYLIPIYQRIGETAQWTLRLLLFCEPNVVLQSKVILKILSNDFSGNDNDENEEKSNLYESIVTHLLDGVIFLSNDLIIRSANNSVSQILERETESMIGLSLKELFKPPSGQETSLRSFYQAVDGAMNCMRSPSIEAEVEVMKGDKPVTLLLSMTAISATGEVQLKPVNSEGLAILVLSMKDMTSTIMSRNKLAEENMKNEHLLSMIMPPVIVKQLQRGDRNICFSVQSASICFIDIVEFTPWCELHEPAQIMSTLNRIFEEFDKIVKNYEKMTKIKCIGDCYMCAGGIFDEVNQPAEHAKQAISVGIDAIQSIQDINAELHESLTLRIGCNTGGPIVAGVLGIDKPTFDILGPDINIASMMEHYGVPMTVQIPQHVYELVYGDDFIIKEKGDLDVKGKKYHTYIVSGYGHSHH</sequence>
<keyword evidence="4 9" id="KW-1133">Transmembrane helix</keyword>
<feature type="transmembrane region" description="Helical" evidence="9">
    <location>
        <begin position="944"/>
        <end position="967"/>
    </location>
</feature>
<evidence type="ECO:0000256" key="3">
    <source>
        <dbReference type="ARBA" id="ARBA00022741"/>
    </source>
</evidence>
<feature type="domain" description="Guanylate cyclase" evidence="10">
    <location>
        <begin position="1421"/>
        <end position="1553"/>
    </location>
</feature>
<dbReference type="GO" id="GO:0004383">
    <property type="term" value="F:guanylate cyclase activity"/>
    <property type="evidence" value="ECO:0007669"/>
    <property type="project" value="TreeGrafter"/>
</dbReference>
<dbReference type="CDD" id="cd00130">
    <property type="entry name" value="PAS"/>
    <property type="match status" value="1"/>
</dbReference>
<dbReference type="InterPro" id="IPR035965">
    <property type="entry name" value="PAS-like_dom_sf"/>
</dbReference>
<keyword evidence="12" id="KW-1185">Reference proteome</keyword>
<feature type="transmembrane region" description="Helical" evidence="9">
    <location>
        <begin position="846"/>
        <end position="870"/>
    </location>
</feature>
<feature type="coiled-coil region" evidence="7">
    <location>
        <begin position="723"/>
        <end position="750"/>
    </location>
</feature>
<dbReference type="Gene3D" id="3.30.450.20">
    <property type="entry name" value="PAS domain"/>
    <property type="match status" value="1"/>
</dbReference>
<dbReference type="CDD" id="cd07302">
    <property type="entry name" value="CHD"/>
    <property type="match status" value="1"/>
</dbReference>
<feature type="transmembrane region" description="Helical" evidence="9">
    <location>
        <begin position="111"/>
        <end position="136"/>
    </location>
</feature>
<dbReference type="VEuPathDB" id="TrichDB:TRFO_26472"/>
<dbReference type="PROSITE" id="PS50125">
    <property type="entry name" value="GUANYLATE_CYCLASE_2"/>
    <property type="match status" value="1"/>
</dbReference>
<dbReference type="SMART" id="SM00044">
    <property type="entry name" value="CYCc"/>
    <property type="match status" value="1"/>
</dbReference>
<feature type="transmembrane region" description="Helical" evidence="9">
    <location>
        <begin position="181"/>
        <end position="200"/>
    </location>
</feature>
<keyword evidence="7" id="KW-0175">Coiled coil</keyword>
<feature type="region of interest" description="Disordered" evidence="8">
    <location>
        <begin position="1"/>
        <end position="20"/>
    </location>
</feature>
<dbReference type="GeneID" id="94839674"/>
<dbReference type="PANTHER" id="PTHR11920">
    <property type="entry name" value="GUANYLYL CYCLASE"/>
    <property type="match status" value="1"/>
</dbReference>
<dbReference type="SUPFAM" id="SSF55785">
    <property type="entry name" value="PYP-like sensor domain (PAS domain)"/>
    <property type="match status" value="1"/>
</dbReference>
<protein>
    <submittedName>
        <fullName evidence="11">Adenylate and Guanylate cyclase catalytic domain containing protein</fullName>
    </submittedName>
</protein>
<name>A0A1J4K8H9_9EUKA</name>
<organism evidence="11 12">
    <name type="scientific">Tritrichomonas foetus</name>
    <dbReference type="NCBI Taxonomy" id="1144522"/>
    <lineage>
        <taxon>Eukaryota</taxon>
        <taxon>Metamonada</taxon>
        <taxon>Parabasalia</taxon>
        <taxon>Tritrichomonadida</taxon>
        <taxon>Tritrichomonadidae</taxon>
        <taxon>Tritrichomonas</taxon>
    </lineage>
</organism>
<dbReference type="InterPro" id="IPR000014">
    <property type="entry name" value="PAS"/>
</dbReference>
<feature type="transmembrane region" description="Helical" evidence="9">
    <location>
        <begin position="631"/>
        <end position="654"/>
    </location>
</feature>
<dbReference type="InterPro" id="IPR029787">
    <property type="entry name" value="Nucleotide_cyclase"/>
</dbReference>
<keyword evidence="2 9" id="KW-0812">Transmembrane</keyword>
<keyword evidence="6" id="KW-0456">Lyase</keyword>
<dbReference type="GO" id="GO:0005886">
    <property type="term" value="C:plasma membrane"/>
    <property type="evidence" value="ECO:0007669"/>
    <property type="project" value="TreeGrafter"/>
</dbReference>
<evidence type="ECO:0000256" key="7">
    <source>
        <dbReference type="SAM" id="Coils"/>
    </source>
</evidence>
<dbReference type="Proteomes" id="UP000179807">
    <property type="component" value="Unassembled WGS sequence"/>
</dbReference>
<feature type="transmembrane region" description="Helical" evidence="9">
    <location>
        <begin position="310"/>
        <end position="326"/>
    </location>
</feature>
<dbReference type="GO" id="GO:0007168">
    <property type="term" value="P:receptor guanylyl cyclase signaling pathway"/>
    <property type="evidence" value="ECO:0007669"/>
    <property type="project" value="TreeGrafter"/>
</dbReference>
<feature type="transmembrane region" description="Helical" evidence="9">
    <location>
        <begin position="86"/>
        <end position="105"/>
    </location>
</feature>
<feature type="coiled-coil region" evidence="7">
    <location>
        <begin position="476"/>
        <end position="503"/>
    </location>
</feature>
<dbReference type="InterPro" id="IPR050401">
    <property type="entry name" value="Cyclic_nucleotide_synthase"/>
</dbReference>
<feature type="compositionally biased region" description="Basic and acidic residues" evidence="8">
    <location>
        <begin position="1"/>
        <end position="10"/>
    </location>
</feature>